<dbReference type="InterPro" id="IPR036397">
    <property type="entry name" value="RNaseH_sf"/>
</dbReference>
<dbReference type="Gene3D" id="3.30.420.10">
    <property type="entry name" value="Ribonuclease H-like superfamily/Ribonuclease H"/>
    <property type="match status" value="1"/>
</dbReference>
<accession>A0ABD2ZL28</accession>
<evidence type="ECO:0008006" key="3">
    <source>
        <dbReference type="Google" id="ProtNLM"/>
    </source>
</evidence>
<sequence>MSMTLGMAKSTLHRRVKEGTISTNPMFMDTHNHIHIDEKWFFMTKTSEKFYLLPEENDPLHTCKSKKFITKVMFIAVVAHPRYDGSSNEEFFGNIGIFPFIYKEPAKRMSKNQEVETLQIMPITSVTKEVIRVCLINNLLPTIRAKWPNSDTRKQIFIQQNNVKPHILANDVEFLEAASKDGFGIQLSFQPPNSPDLNVLELGFFRAIQSLQHQEAPKNIDELATAIEKSFNEFPVEKLNQVFLTLQMCMIEVMKANGSNNYKVPHMNKSQLERNCYLPKQLNCDSNLLERVSQILVENSLMSV</sequence>
<dbReference type="AlphaFoldDB" id="A0ABD2ZL28"/>
<dbReference type="Proteomes" id="UP001630127">
    <property type="component" value="Unassembled WGS sequence"/>
</dbReference>
<protein>
    <recommendedName>
        <fullName evidence="3">Transposase</fullName>
    </recommendedName>
</protein>
<proteinExistence type="predicted"/>
<dbReference type="PANTHER" id="PTHR47169:SF2">
    <property type="entry name" value="OS01G0541250 PROTEIN"/>
    <property type="match status" value="1"/>
</dbReference>
<name>A0ABD2ZL28_9GENT</name>
<reference evidence="1 2" key="1">
    <citation type="submission" date="2024-11" db="EMBL/GenBank/DDBJ databases">
        <title>A near-complete genome assembly of Cinchona calisaya.</title>
        <authorList>
            <person name="Lian D.C."/>
            <person name="Zhao X.W."/>
            <person name="Wei L."/>
        </authorList>
    </citation>
    <scope>NUCLEOTIDE SEQUENCE [LARGE SCALE GENOMIC DNA]</scope>
    <source>
        <tissue evidence="1">Nenye</tissue>
    </source>
</reference>
<evidence type="ECO:0000313" key="1">
    <source>
        <dbReference type="EMBL" id="KAL3519040.1"/>
    </source>
</evidence>
<keyword evidence="2" id="KW-1185">Reference proteome</keyword>
<gene>
    <name evidence="1" type="ORF">ACH5RR_021629</name>
</gene>
<organism evidence="1 2">
    <name type="scientific">Cinchona calisaya</name>
    <dbReference type="NCBI Taxonomy" id="153742"/>
    <lineage>
        <taxon>Eukaryota</taxon>
        <taxon>Viridiplantae</taxon>
        <taxon>Streptophyta</taxon>
        <taxon>Embryophyta</taxon>
        <taxon>Tracheophyta</taxon>
        <taxon>Spermatophyta</taxon>
        <taxon>Magnoliopsida</taxon>
        <taxon>eudicotyledons</taxon>
        <taxon>Gunneridae</taxon>
        <taxon>Pentapetalae</taxon>
        <taxon>asterids</taxon>
        <taxon>lamiids</taxon>
        <taxon>Gentianales</taxon>
        <taxon>Rubiaceae</taxon>
        <taxon>Cinchonoideae</taxon>
        <taxon>Cinchoneae</taxon>
        <taxon>Cinchona</taxon>
    </lineage>
</organism>
<dbReference type="PANTHER" id="PTHR47169">
    <property type="entry name" value="OS01G0541250 PROTEIN"/>
    <property type="match status" value="1"/>
</dbReference>
<dbReference type="EMBL" id="JBJUIK010000009">
    <property type="protein sequence ID" value="KAL3519040.1"/>
    <property type="molecule type" value="Genomic_DNA"/>
</dbReference>
<evidence type="ECO:0000313" key="2">
    <source>
        <dbReference type="Proteomes" id="UP001630127"/>
    </source>
</evidence>
<comment type="caution">
    <text evidence="1">The sequence shown here is derived from an EMBL/GenBank/DDBJ whole genome shotgun (WGS) entry which is preliminary data.</text>
</comment>